<evidence type="ECO:0000256" key="1">
    <source>
        <dbReference type="ARBA" id="ARBA00005894"/>
    </source>
</evidence>
<keyword evidence="4" id="KW-0808">Transferase</keyword>
<dbReference type="AlphaFoldDB" id="A0A835ILP6"/>
<comment type="caution">
    <text evidence="7">The sequence shown here is derived from an EMBL/GenBank/DDBJ whole genome shotgun (WGS) entry which is preliminary data.</text>
</comment>
<evidence type="ECO:0000256" key="5">
    <source>
        <dbReference type="ARBA" id="ARBA00049030"/>
    </source>
</evidence>
<reference evidence="7 8" key="1">
    <citation type="submission" date="2020-10" db="EMBL/GenBank/DDBJ databases">
        <title>The Coptis chinensis genome and diversification of protoberbering-type alkaloids.</title>
        <authorList>
            <person name="Wang B."/>
            <person name="Shu S."/>
            <person name="Song C."/>
            <person name="Liu Y."/>
        </authorList>
    </citation>
    <scope>NUCLEOTIDE SEQUENCE [LARGE SCALE GENOMIC DNA]</scope>
    <source>
        <strain evidence="7">HL-2020</strain>
        <tissue evidence="7">Leaf</tissue>
    </source>
</reference>
<evidence type="ECO:0000313" key="8">
    <source>
        <dbReference type="Proteomes" id="UP000631114"/>
    </source>
</evidence>
<dbReference type="InterPro" id="IPR011009">
    <property type="entry name" value="Kinase-like_dom_sf"/>
</dbReference>
<keyword evidence="8" id="KW-1185">Reference proteome</keyword>
<dbReference type="GO" id="GO:0016157">
    <property type="term" value="F:sucrose synthase activity"/>
    <property type="evidence" value="ECO:0007669"/>
    <property type="project" value="UniProtKB-EC"/>
</dbReference>
<evidence type="ECO:0000256" key="4">
    <source>
        <dbReference type="ARBA" id="ARBA00022679"/>
    </source>
</evidence>
<dbReference type="GO" id="GO:0004672">
    <property type="term" value="F:protein kinase activity"/>
    <property type="evidence" value="ECO:0007669"/>
    <property type="project" value="InterPro"/>
</dbReference>
<evidence type="ECO:0000259" key="6">
    <source>
        <dbReference type="PROSITE" id="PS50011"/>
    </source>
</evidence>
<sequence length="211" mass="24897">MLLRIKPQRLDIVPRILIVKHLLPDAVRTTCNQRLEKVYGTEHSHILRVPFRTEKGILRKWISRIEVWPYLETFTECTIARALEKTKYPDSDIYWKNFEENWDSECEVVGAEGDYNVLVMDLFGPSLEDLFNFCSRKLSLKTVLMLADQMINQVEFVHTKSFLHQDIKPDNFLMDNFSSWITKLGLGRRANQIRCMEKKWMGVLVEECKLV</sequence>
<dbReference type="SUPFAM" id="SSF56112">
    <property type="entry name" value="Protein kinase-like (PK-like)"/>
    <property type="match status" value="1"/>
</dbReference>
<protein>
    <recommendedName>
        <fullName evidence="2">sucrose synthase</fullName>
        <ecNumber evidence="2">2.4.1.13</ecNumber>
    </recommendedName>
</protein>
<feature type="domain" description="Protein kinase" evidence="6">
    <location>
        <begin position="1"/>
        <end position="211"/>
    </location>
</feature>
<dbReference type="InterPro" id="IPR000719">
    <property type="entry name" value="Prot_kinase_dom"/>
</dbReference>
<comment type="similarity">
    <text evidence="1">Belongs to the glycosyltransferase 1 family. Plant sucrose synthase subfamily.</text>
</comment>
<gene>
    <name evidence="7" type="ORF">IFM89_007247</name>
</gene>
<dbReference type="InterPro" id="IPR012820">
    <property type="entry name" value="Sucrose_synthase_pln/cyn"/>
</dbReference>
<dbReference type="Proteomes" id="UP000631114">
    <property type="component" value="Unassembled WGS sequence"/>
</dbReference>
<dbReference type="EMBL" id="JADFTS010000002">
    <property type="protein sequence ID" value="KAF9619499.1"/>
    <property type="molecule type" value="Genomic_DNA"/>
</dbReference>
<dbReference type="EC" id="2.4.1.13" evidence="2"/>
<dbReference type="GO" id="GO:0005524">
    <property type="term" value="F:ATP binding"/>
    <property type="evidence" value="ECO:0007669"/>
    <property type="project" value="InterPro"/>
</dbReference>
<dbReference type="Gene3D" id="3.40.50.2000">
    <property type="entry name" value="Glycogen Phosphorylase B"/>
    <property type="match status" value="1"/>
</dbReference>
<dbReference type="PANTHER" id="PTHR45839">
    <property type="match status" value="1"/>
</dbReference>
<evidence type="ECO:0000256" key="2">
    <source>
        <dbReference type="ARBA" id="ARBA00012540"/>
    </source>
</evidence>
<keyword evidence="3" id="KW-0328">Glycosyltransferase</keyword>
<dbReference type="Pfam" id="PF00862">
    <property type="entry name" value="GT-B_Sucrose_synth"/>
    <property type="match status" value="1"/>
</dbReference>
<dbReference type="OrthoDB" id="1721603at2759"/>
<name>A0A835ILP6_9MAGN</name>
<accession>A0A835ILP6</accession>
<comment type="catalytic activity">
    <reaction evidence="5">
        <text>an NDP-alpha-D-glucose + D-fructose = a ribonucleoside 5'-diphosphate + sucrose + H(+)</text>
        <dbReference type="Rhea" id="RHEA:16241"/>
        <dbReference type="ChEBI" id="CHEBI:15378"/>
        <dbReference type="ChEBI" id="CHEBI:17992"/>
        <dbReference type="ChEBI" id="CHEBI:37721"/>
        <dbReference type="ChEBI" id="CHEBI:57930"/>
        <dbReference type="ChEBI" id="CHEBI:76533"/>
        <dbReference type="EC" id="2.4.1.13"/>
    </reaction>
</comment>
<organism evidence="7 8">
    <name type="scientific">Coptis chinensis</name>
    <dbReference type="NCBI Taxonomy" id="261450"/>
    <lineage>
        <taxon>Eukaryota</taxon>
        <taxon>Viridiplantae</taxon>
        <taxon>Streptophyta</taxon>
        <taxon>Embryophyta</taxon>
        <taxon>Tracheophyta</taxon>
        <taxon>Spermatophyta</taxon>
        <taxon>Magnoliopsida</taxon>
        <taxon>Ranunculales</taxon>
        <taxon>Ranunculaceae</taxon>
        <taxon>Coptidoideae</taxon>
        <taxon>Coptis</taxon>
    </lineage>
</organism>
<proteinExistence type="inferred from homology"/>
<dbReference type="GO" id="GO:0005985">
    <property type="term" value="P:sucrose metabolic process"/>
    <property type="evidence" value="ECO:0007669"/>
    <property type="project" value="InterPro"/>
</dbReference>
<dbReference type="Pfam" id="PF00069">
    <property type="entry name" value="Pkinase"/>
    <property type="match status" value="1"/>
</dbReference>
<dbReference type="Gene3D" id="1.10.510.10">
    <property type="entry name" value="Transferase(Phosphotransferase) domain 1"/>
    <property type="match status" value="1"/>
</dbReference>
<dbReference type="PROSITE" id="PS50011">
    <property type="entry name" value="PROTEIN_KINASE_DOM"/>
    <property type="match status" value="1"/>
</dbReference>
<evidence type="ECO:0000313" key="7">
    <source>
        <dbReference type="EMBL" id="KAF9619499.1"/>
    </source>
</evidence>
<dbReference type="InterPro" id="IPR000368">
    <property type="entry name" value="Sucrose_synth_GT-B1"/>
</dbReference>
<dbReference type="InterPro" id="IPR008271">
    <property type="entry name" value="Ser/Thr_kinase_AS"/>
</dbReference>
<evidence type="ECO:0000256" key="3">
    <source>
        <dbReference type="ARBA" id="ARBA00022676"/>
    </source>
</evidence>
<dbReference type="PROSITE" id="PS00108">
    <property type="entry name" value="PROTEIN_KINASE_ST"/>
    <property type="match status" value="1"/>
</dbReference>
<dbReference type="PANTHER" id="PTHR45839:SF7">
    <property type="entry name" value="SUCROSE SYNTHASE 1"/>
    <property type="match status" value="1"/>
</dbReference>